<evidence type="ECO:0000313" key="1">
    <source>
        <dbReference type="EnsemblPlants" id="AVESA.00010b.r2.7AG1194750.1.CDS"/>
    </source>
</evidence>
<keyword evidence="2" id="KW-1185">Reference proteome</keyword>
<proteinExistence type="predicted"/>
<dbReference type="Proteomes" id="UP001732700">
    <property type="component" value="Chromosome 7A"/>
</dbReference>
<name>A0ACD5ZRE1_AVESA</name>
<organism evidence="1 2">
    <name type="scientific">Avena sativa</name>
    <name type="common">Oat</name>
    <dbReference type="NCBI Taxonomy" id="4498"/>
    <lineage>
        <taxon>Eukaryota</taxon>
        <taxon>Viridiplantae</taxon>
        <taxon>Streptophyta</taxon>
        <taxon>Embryophyta</taxon>
        <taxon>Tracheophyta</taxon>
        <taxon>Spermatophyta</taxon>
        <taxon>Magnoliopsida</taxon>
        <taxon>Liliopsida</taxon>
        <taxon>Poales</taxon>
        <taxon>Poaceae</taxon>
        <taxon>BOP clade</taxon>
        <taxon>Pooideae</taxon>
        <taxon>Poodae</taxon>
        <taxon>Poeae</taxon>
        <taxon>Poeae Chloroplast Group 1 (Aveneae type)</taxon>
        <taxon>Aveninae</taxon>
        <taxon>Avena</taxon>
    </lineage>
</organism>
<sequence>MAGSRARRLRLESPDFQPTPEPHETGTTGTSTTADSPSSTSASQPQQPPDRSKKRRLRKGGTAAEERSKEGIRARVDEWIRGGEGEEEETDQAKKNADVSEETMEDDVAEEEEDEVVSSAPSSPLRAPVKPDELKRIRNPAYEEAFKRVEARYKEKTARQMKLPTLDQYKPRSLYGKDLKPPSIPESERKTVLSAAKFVVGVASSVGDGEPQRRASGLWIDWDKDNKTGIVLTTADLIFRNHPSSILKKVYVPDAEVIVHMRDDTTAEAQLLYYQQHYNLALFRVTMDQNVHVPYFDGEVQCGQEIFVLGRDEHSYLRIGRGRVKYSDRGYFDGYHYMNILGGHEDFEYSKGMTIIDFDGNVVGMIIKAGYFMLSSIVLKCLHIWRKFRCIPRPHLGLHLCSIRHLDLSIVEKISVKCDVDEGLIVKEVSKGSHAEKLGIRVGDVIECFGGEPMCNTFELENILLSTCEGHLERGNGHNSKVDIVITVFHTRKGLRSIKTLALDLSEKKEDIRRVYYPFTIGQGVSASASVDQEDSDF</sequence>
<accession>A0ACD5ZRE1</accession>
<protein>
    <submittedName>
        <fullName evidence="1">Uncharacterized protein</fullName>
    </submittedName>
</protein>
<evidence type="ECO:0000313" key="2">
    <source>
        <dbReference type="Proteomes" id="UP001732700"/>
    </source>
</evidence>
<reference evidence="1" key="2">
    <citation type="submission" date="2025-09" db="UniProtKB">
        <authorList>
            <consortium name="EnsemblPlants"/>
        </authorList>
    </citation>
    <scope>IDENTIFICATION</scope>
</reference>
<dbReference type="EnsemblPlants" id="AVESA.00010b.r2.7AG1194750.1">
    <property type="protein sequence ID" value="AVESA.00010b.r2.7AG1194750.1.CDS"/>
    <property type="gene ID" value="AVESA.00010b.r2.7AG1194750"/>
</dbReference>
<reference evidence="1" key="1">
    <citation type="submission" date="2021-05" db="EMBL/GenBank/DDBJ databases">
        <authorList>
            <person name="Scholz U."/>
            <person name="Mascher M."/>
            <person name="Fiebig A."/>
        </authorList>
    </citation>
    <scope>NUCLEOTIDE SEQUENCE [LARGE SCALE GENOMIC DNA]</scope>
</reference>